<evidence type="ECO:0000256" key="1">
    <source>
        <dbReference type="SAM" id="MobiDB-lite"/>
    </source>
</evidence>
<comment type="caution">
    <text evidence="2">The sequence shown here is derived from an EMBL/GenBank/DDBJ whole genome shotgun (WGS) entry which is preliminary data.</text>
</comment>
<sequence>MPFVVQKCFISPVSEFSVLPACGDFIYILYIINFLRGKKMSDDEAPQQTADNETKEEDGNDQQGDTKETPASLVSQVLCRVSFVDENNVRNLTSNYGLEGDVKVDHTVILEAVQKEAATQQTGTLTVDFKGGSYTFAYIAKPAVNQKEKGYILAIRPSSKCTTIEKLKEVLNAYDSLHLKYFSSCENPVATYNAGQVLQEFMSQNFEIVSETKVQKAEEQQ</sequence>
<evidence type="ECO:0000313" key="2">
    <source>
        <dbReference type="EMBL" id="ETO20263.1"/>
    </source>
</evidence>
<gene>
    <name evidence="2" type="ORF">RFI_16955</name>
</gene>
<reference evidence="2 3" key="1">
    <citation type="journal article" date="2013" name="Curr. Biol.">
        <title>The Genome of the Foraminiferan Reticulomyxa filosa.</title>
        <authorList>
            <person name="Glockner G."/>
            <person name="Hulsmann N."/>
            <person name="Schleicher M."/>
            <person name="Noegel A.A."/>
            <person name="Eichinger L."/>
            <person name="Gallinger C."/>
            <person name="Pawlowski J."/>
            <person name="Sierra R."/>
            <person name="Euteneuer U."/>
            <person name="Pillet L."/>
            <person name="Moustafa A."/>
            <person name="Platzer M."/>
            <person name="Groth M."/>
            <person name="Szafranski K."/>
            <person name="Schliwa M."/>
        </authorList>
    </citation>
    <scope>NUCLEOTIDE SEQUENCE [LARGE SCALE GENOMIC DNA]</scope>
</reference>
<feature type="region of interest" description="Disordered" evidence="1">
    <location>
        <begin position="43"/>
        <end position="69"/>
    </location>
</feature>
<organism evidence="2 3">
    <name type="scientific">Reticulomyxa filosa</name>
    <dbReference type="NCBI Taxonomy" id="46433"/>
    <lineage>
        <taxon>Eukaryota</taxon>
        <taxon>Sar</taxon>
        <taxon>Rhizaria</taxon>
        <taxon>Retaria</taxon>
        <taxon>Foraminifera</taxon>
        <taxon>Monothalamids</taxon>
        <taxon>Reticulomyxidae</taxon>
        <taxon>Reticulomyxa</taxon>
    </lineage>
</organism>
<keyword evidence="3" id="KW-1185">Reference proteome</keyword>
<dbReference type="Proteomes" id="UP000023152">
    <property type="component" value="Unassembled WGS sequence"/>
</dbReference>
<dbReference type="EMBL" id="ASPP01012792">
    <property type="protein sequence ID" value="ETO20263.1"/>
    <property type="molecule type" value="Genomic_DNA"/>
</dbReference>
<dbReference type="AlphaFoldDB" id="X6N2Z1"/>
<accession>X6N2Z1</accession>
<evidence type="ECO:0000313" key="3">
    <source>
        <dbReference type="Proteomes" id="UP000023152"/>
    </source>
</evidence>
<name>X6N2Z1_RETFI</name>
<protein>
    <submittedName>
        <fullName evidence="2">Uncharacterized protein</fullName>
    </submittedName>
</protein>
<proteinExistence type="predicted"/>